<evidence type="ECO:0000259" key="6">
    <source>
        <dbReference type="PROSITE" id="PS50850"/>
    </source>
</evidence>
<reference evidence="7 8" key="1">
    <citation type="submission" date="2016-03" db="EMBL/GenBank/DDBJ databases">
        <title>Choanephora cucurbitarum.</title>
        <authorList>
            <person name="Min B."/>
            <person name="Park H."/>
            <person name="Park J.-H."/>
            <person name="Shin H.-D."/>
            <person name="Choi I.-G."/>
        </authorList>
    </citation>
    <scope>NUCLEOTIDE SEQUENCE [LARGE SCALE GENOMIC DNA]</scope>
    <source>
        <strain evidence="7 8">KUS-F28377</strain>
    </source>
</reference>
<evidence type="ECO:0000256" key="1">
    <source>
        <dbReference type="ARBA" id="ARBA00004141"/>
    </source>
</evidence>
<feature type="transmembrane region" description="Helical" evidence="5">
    <location>
        <begin position="461"/>
        <end position="482"/>
    </location>
</feature>
<evidence type="ECO:0000256" key="3">
    <source>
        <dbReference type="ARBA" id="ARBA00022989"/>
    </source>
</evidence>
<keyword evidence="8" id="KW-1185">Reference proteome</keyword>
<comment type="caution">
    <text evidence="7">The sequence shown here is derived from an EMBL/GenBank/DDBJ whole genome shotgun (WGS) entry which is preliminary data.</text>
</comment>
<dbReference type="AlphaFoldDB" id="A0A1C7MXM7"/>
<feature type="transmembrane region" description="Helical" evidence="5">
    <location>
        <begin position="326"/>
        <end position="347"/>
    </location>
</feature>
<feature type="transmembrane region" description="Helical" evidence="5">
    <location>
        <begin position="44"/>
        <end position="66"/>
    </location>
</feature>
<feature type="domain" description="Major facilitator superfamily (MFS) profile" evidence="6">
    <location>
        <begin position="44"/>
        <end position="487"/>
    </location>
</feature>
<evidence type="ECO:0000313" key="7">
    <source>
        <dbReference type="EMBL" id="OBZ81570.1"/>
    </source>
</evidence>
<dbReference type="PANTHER" id="PTHR23502:SF5">
    <property type="entry name" value="QUINIDINE RESISTANCE PROTEIN 3"/>
    <property type="match status" value="1"/>
</dbReference>
<feature type="transmembrane region" description="Helical" evidence="5">
    <location>
        <begin position="288"/>
        <end position="306"/>
    </location>
</feature>
<feature type="transmembrane region" description="Helical" evidence="5">
    <location>
        <begin position="435"/>
        <end position="455"/>
    </location>
</feature>
<feature type="transmembrane region" description="Helical" evidence="5">
    <location>
        <begin position="397"/>
        <end position="423"/>
    </location>
</feature>
<proteinExistence type="predicted"/>
<evidence type="ECO:0000256" key="2">
    <source>
        <dbReference type="ARBA" id="ARBA00022692"/>
    </source>
</evidence>
<feature type="transmembrane region" description="Helical" evidence="5">
    <location>
        <begin position="200"/>
        <end position="219"/>
    </location>
</feature>
<dbReference type="EMBL" id="LUGH01001145">
    <property type="protein sequence ID" value="OBZ81570.1"/>
    <property type="molecule type" value="Genomic_DNA"/>
</dbReference>
<dbReference type="Pfam" id="PF07690">
    <property type="entry name" value="MFS_1"/>
    <property type="match status" value="1"/>
</dbReference>
<comment type="subcellular location">
    <subcellularLocation>
        <location evidence="1">Membrane</location>
        <topology evidence="1">Multi-pass membrane protein</topology>
    </subcellularLocation>
</comment>
<sequence>MQEKTVDTNANGSRIRSYFRERMALKPPVLEDPRLLDPKIKSGIVACISLVACTGGFSSTIYFPGIPYVTADLNAPPIATTLTAALFILFMGIMPVVWASISEHFHVRRIIFLVAMVIYSASSLGAAFVQNIWVLVVLRCIQSMGVSSGQSVGSGYISDLYPIEQRGAAFGKYMFGAVFGPLLGPILGGLLTMSSMGWRATFWFCFSFGIFIFIITFLFTPETFRDEAKFEQQLPIFEKDSNSQLSTRTTVSDVPDTKTIDNNDIDKEVLPKKRFNPFKPFGLLRHPFIFMVALTGGFFFGAMFATETILPSAFEKTYGLNSWQTGLCYLGAGIGNICGTFVGGRLSDRLLLRSRRLRGGIPRCEDRLTANIWAAGLFCVPLGCLIFGWVVEYKLSFWGAIVGFGIQCFGNMQVMSTCTAYLVDAVPGRGSSVTAATGFVRMTLSCVLTVVATPMVQALGAGWTCTLFACLSWVGMLLLFILKIYGEPIRSWSGF</sequence>
<accession>A0A1C7MXM7</accession>
<evidence type="ECO:0000256" key="4">
    <source>
        <dbReference type="ARBA" id="ARBA00023136"/>
    </source>
</evidence>
<keyword evidence="4 5" id="KW-0472">Membrane</keyword>
<organism evidence="7 8">
    <name type="scientific">Choanephora cucurbitarum</name>
    <dbReference type="NCBI Taxonomy" id="101091"/>
    <lineage>
        <taxon>Eukaryota</taxon>
        <taxon>Fungi</taxon>
        <taxon>Fungi incertae sedis</taxon>
        <taxon>Mucoromycota</taxon>
        <taxon>Mucoromycotina</taxon>
        <taxon>Mucoromycetes</taxon>
        <taxon>Mucorales</taxon>
        <taxon>Mucorineae</taxon>
        <taxon>Choanephoraceae</taxon>
        <taxon>Choanephoroideae</taxon>
        <taxon>Choanephora</taxon>
    </lineage>
</organism>
<protein>
    <submittedName>
        <fullName evidence="7">MFS antiporter QDR2</fullName>
    </submittedName>
</protein>
<keyword evidence="3 5" id="KW-1133">Transmembrane helix</keyword>
<feature type="transmembrane region" description="Helical" evidence="5">
    <location>
        <begin position="110"/>
        <end position="129"/>
    </location>
</feature>
<name>A0A1C7MXM7_9FUNG</name>
<dbReference type="PANTHER" id="PTHR23502">
    <property type="entry name" value="MAJOR FACILITATOR SUPERFAMILY"/>
    <property type="match status" value="1"/>
</dbReference>
<dbReference type="GO" id="GO:0022857">
    <property type="term" value="F:transmembrane transporter activity"/>
    <property type="evidence" value="ECO:0007669"/>
    <property type="project" value="InterPro"/>
</dbReference>
<feature type="transmembrane region" description="Helical" evidence="5">
    <location>
        <begin position="78"/>
        <end position="98"/>
    </location>
</feature>
<dbReference type="PROSITE" id="PS50850">
    <property type="entry name" value="MFS"/>
    <property type="match status" value="1"/>
</dbReference>
<dbReference type="InterPro" id="IPR036259">
    <property type="entry name" value="MFS_trans_sf"/>
</dbReference>
<feature type="transmembrane region" description="Helical" evidence="5">
    <location>
        <begin position="368"/>
        <end position="391"/>
    </location>
</feature>
<keyword evidence="2 5" id="KW-0812">Transmembrane</keyword>
<dbReference type="GO" id="GO:0005886">
    <property type="term" value="C:plasma membrane"/>
    <property type="evidence" value="ECO:0007669"/>
    <property type="project" value="TreeGrafter"/>
</dbReference>
<dbReference type="InterPro" id="IPR011701">
    <property type="entry name" value="MFS"/>
</dbReference>
<dbReference type="InParanoid" id="A0A1C7MXM7"/>
<evidence type="ECO:0000256" key="5">
    <source>
        <dbReference type="SAM" id="Phobius"/>
    </source>
</evidence>
<dbReference type="InterPro" id="IPR020846">
    <property type="entry name" value="MFS_dom"/>
</dbReference>
<dbReference type="Gene3D" id="1.20.1250.20">
    <property type="entry name" value="MFS general substrate transporter like domains"/>
    <property type="match status" value="1"/>
</dbReference>
<dbReference type="Proteomes" id="UP000093000">
    <property type="component" value="Unassembled WGS sequence"/>
</dbReference>
<dbReference type="SUPFAM" id="SSF103473">
    <property type="entry name" value="MFS general substrate transporter"/>
    <property type="match status" value="1"/>
</dbReference>
<dbReference type="OrthoDB" id="3936150at2759"/>
<gene>
    <name evidence="7" type="primary">QDR2_2</name>
    <name evidence="7" type="ORF">A0J61_10380</name>
</gene>
<dbReference type="STRING" id="101091.A0A1C7MXM7"/>
<evidence type="ECO:0000313" key="8">
    <source>
        <dbReference type="Proteomes" id="UP000093000"/>
    </source>
</evidence>